<dbReference type="AlphaFoldDB" id="A0AAF3FM93"/>
<evidence type="ECO:0000313" key="1">
    <source>
        <dbReference type="Proteomes" id="UP000887575"/>
    </source>
</evidence>
<evidence type="ECO:0000313" key="2">
    <source>
        <dbReference type="WBParaSite" id="MBELARI_LOCUS72"/>
    </source>
</evidence>
<name>A0AAF3FM93_9BILA</name>
<dbReference type="WBParaSite" id="MBELARI_LOCUS72">
    <property type="protein sequence ID" value="MBELARI_LOCUS72"/>
    <property type="gene ID" value="MBELARI_LOCUS72"/>
</dbReference>
<keyword evidence="1" id="KW-1185">Reference proteome</keyword>
<organism evidence="1 2">
    <name type="scientific">Mesorhabditis belari</name>
    <dbReference type="NCBI Taxonomy" id="2138241"/>
    <lineage>
        <taxon>Eukaryota</taxon>
        <taxon>Metazoa</taxon>
        <taxon>Ecdysozoa</taxon>
        <taxon>Nematoda</taxon>
        <taxon>Chromadorea</taxon>
        <taxon>Rhabditida</taxon>
        <taxon>Rhabditina</taxon>
        <taxon>Rhabditomorpha</taxon>
        <taxon>Rhabditoidea</taxon>
        <taxon>Rhabditidae</taxon>
        <taxon>Mesorhabditinae</taxon>
        <taxon>Mesorhabditis</taxon>
    </lineage>
</organism>
<accession>A0AAF3FM93</accession>
<sequence>MVLAFDKILQLRKFRGDHGNRSCEYQIVNGPPSNFLSHPELLLNTYRDTDVFQDQALTSPSYSIYIPPGCAPSIALMTYSLGTDATPRLRNCASTRPFPMCKRLSFNVTLCPNGRNTRDAS</sequence>
<proteinExistence type="predicted"/>
<dbReference type="Proteomes" id="UP000887575">
    <property type="component" value="Unassembled WGS sequence"/>
</dbReference>
<reference evidence="2" key="1">
    <citation type="submission" date="2024-02" db="UniProtKB">
        <authorList>
            <consortium name="WormBaseParasite"/>
        </authorList>
    </citation>
    <scope>IDENTIFICATION</scope>
</reference>
<protein>
    <submittedName>
        <fullName evidence="2">Uncharacterized protein</fullName>
    </submittedName>
</protein>